<evidence type="ECO:0000313" key="4">
    <source>
        <dbReference type="Proteomes" id="UP000583752"/>
    </source>
</evidence>
<comment type="caution">
    <text evidence="3">The sequence shown here is derived from an EMBL/GenBank/DDBJ whole genome shotgun (WGS) entry which is preliminary data.</text>
</comment>
<dbReference type="EMBL" id="JABBGG010000001">
    <property type="protein sequence ID" value="NML59892.1"/>
    <property type="molecule type" value="Genomic_DNA"/>
</dbReference>
<evidence type="ECO:0000259" key="2">
    <source>
        <dbReference type="Pfam" id="PF01471"/>
    </source>
</evidence>
<reference evidence="3 4" key="1">
    <citation type="submission" date="2020-04" db="EMBL/GenBank/DDBJ databases">
        <title>Massilia sp. RP-1-19 isolated from soil.</title>
        <authorList>
            <person name="Dahal R.H."/>
        </authorList>
    </citation>
    <scope>NUCLEOTIDE SEQUENCE [LARGE SCALE GENOMIC DNA]</scope>
    <source>
        <strain evidence="3 4">RP-1-19</strain>
    </source>
</reference>
<dbReference type="Gene3D" id="1.10.101.10">
    <property type="entry name" value="PGBD-like superfamily/PGBD"/>
    <property type="match status" value="1"/>
</dbReference>
<dbReference type="InterPro" id="IPR036365">
    <property type="entry name" value="PGBD-like_sf"/>
</dbReference>
<keyword evidence="1" id="KW-0732">Signal</keyword>
<dbReference type="Proteomes" id="UP000583752">
    <property type="component" value="Unassembled WGS sequence"/>
</dbReference>
<keyword evidence="4" id="KW-1185">Reference proteome</keyword>
<name>A0A848HFZ7_9BURK</name>
<dbReference type="InterPro" id="IPR002477">
    <property type="entry name" value="Peptidoglycan-bd-like"/>
</dbReference>
<dbReference type="InterPro" id="IPR036366">
    <property type="entry name" value="PGBDSf"/>
</dbReference>
<organism evidence="3 4">
    <name type="scientific">Massilia polaris</name>
    <dbReference type="NCBI Taxonomy" id="2728846"/>
    <lineage>
        <taxon>Bacteria</taxon>
        <taxon>Pseudomonadati</taxon>
        <taxon>Pseudomonadota</taxon>
        <taxon>Betaproteobacteria</taxon>
        <taxon>Burkholderiales</taxon>
        <taxon>Oxalobacteraceae</taxon>
        <taxon>Telluria group</taxon>
        <taxon>Massilia</taxon>
    </lineage>
</organism>
<gene>
    <name evidence="3" type="ORF">HHL21_02095</name>
</gene>
<accession>A0A848HFZ7</accession>
<feature type="domain" description="Peptidoglycan binding-like" evidence="2">
    <location>
        <begin position="146"/>
        <end position="193"/>
    </location>
</feature>
<protein>
    <submittedName>
        <fullName evidence="3">Peptidoglycan-binding protein</fullName>
    </submittedName>
</protein>
<dbReference type="AlphaFoldDB" id="A0A848HFZ7"/>
<feature type="signal peptide" evidence="1">
    <location>
        <begin position="1"/>
        <end position="22"/>
    </location>
</feature>
<proteinExistence type="predicted"/>
<feature type="chain" id="PRO_5033023158" evidence="1">
    <location>
        <begin position="23"/>
        <end position="199"/>
    </location>
</feature>
<sequence length="199" mass="22002">MKYILNSLVLAAFVVALSPARAATDKGEFGIKGIGATDCATLVREYKAGSPNAMMYGGWLYGYITAMNQVTPDTFDLAPWHDLNTLTNFIVDYCQKNPRTSFGQAVFSMTSALKPKRLKTASVPTNVSQNGKTFVMYGDVITRMAETLKAKGFYKGPVSASNPEFTIELSKAVKAFQARNKLRETGHPDQFTLFRLFER</sequence>
<dbReference type="Pfam" id="PF01471">
    <property type="entry name" value="PG_binding_1"/>
    <property type="match status" value="1"/>
</dbReference>
<dbReference type="SUPFAM" id="SSF47090">
    <property type="entry name" value="PGBD-like"/>
    <property type="match status" value="1"/>
</dbReference>
<dbReference type="RefSeq" id="WP_169463580.1">
    <property type="nucleotide sequence ID" value="NZ_JABBGG010000001.1"/>
</dbReference>
<evidence type="ECO:0000256" key="1">
    <source>
        <dbReference type="SAM" id="SignalP"/>
    </source>
</evidence>
<evidence type="ECO:0000313" key="3">
    <source>
        <dbReference type="EMBL" id="NML59892.1"/>
    </source>
</evidence>